<reference evidence="3" key="4">
    <citation type="submission" date="2016-09" db="EMBL/GenBank/DDBJ databases">
        <authorList>
            <person name="Pfeiffer F."/>
        </authorList>
    </citation>
    <scope>NUCLEOTIDE SEQUENCE</scope>
    <source>
        <strain evidence="3">ATCC 43099</strain>
    </source>
</reference>
<accession>D3SVJ8</accession>
<keyword evidence="2" id="KW-0472">Membrane</keyword>
<reference evidence="5" key="1">
    <citation type="submission" date="2010-02" db="EMBL/GenBank/DDBJ databases">
        <title>Complete sequence of chromosome of Natrialba magadii ATCC 43099.</title>
        <authorList>
            <consortium name="US DOE Joint Genome Institute"/>
            <person name="Lucas S."/>
            <person name="Copeland A."/>
            <person name="Lapidus A."/>
            <person name="Cheng J.-F."/>
            <person name="Bruce D."/>
            <person name="Goodwin L."/>
            <person name="Pitluck S."/>
            <person name="Davenport K."/>
            <person name="Saunders E."/>
            <person name="Detter J.C."/>
            <person name="Han C."/>
            <person name="Tapia R."/>
            <person name="Land M."/>
            <person name="Hauser L."/>
            <person name="Kyrpides N."/>
            <person name="Mikhailova N."/>
            <person name="De Castro R.E."/>
            <person name="Maupin-Furlow J.A."/>
            <person name="Woyke T."/>
        </authorList>
    </citation>
    <scope>NUCLEOTIDE SEQUENCE [LARGE SCALE GENOMIC DNA]</scope>
    <source>
        <strain evidence="5">ATCC 43099 / DSM 3394 / CCM 3739 / CIP 104546 / IAM 13178 / JCM 8861 / NBRC 102185 / NCIMB 2190 / MS3</strain>
    </source>
</reference>
<keyword evidence="5" id="KW-1185">Reference proteome</keyword>
<gene>
    <name evidence="3" type="ordered locus">Nmag_2036</name>
    <name evidence="4" type="ORF">C500_10234</name>
</gene>
<dbReference type="Proteomes" id="UP000001879">
    <property type="component" value="Chromosome"/>
</dbReference>
<feature type="transmembrane region" description="Helical" evidence="2">
    <location>
        <begin position="7"/>
        <end position="25"/>
    </location>
</feature>
<sequence>MLERERLIELVVAVSSVLLMLGVMASIGTNYGGDDGILTPDGAQLLVGAIIGFVFLLTIIGIALAFVLNDPEDGLESDDDNVETDTPDAV</sequence>
<dbReference type="Proteomes" id="UP000011543">
    <property type="component" value="Unassembled WGS sequence"/>
</dbReference>
<dbReference type="RefSeq" id="WP_004267420.1">
    <property type="nucleotide sequence ID" value="NC_013922.1"/>
</dbReference>
<evidence type="ECO:0000256" key="1">
    <source>
        <dbReference type="SAM" id="MobiDB-lite"/>
    </source>
</evidence>
<dbReference type="InterPro" id="IPR055895">
    <property type="entry name" value="DUF7472"/>
</dbReference>
<organism evidence="3 5">
    <name type="scientific">Natrialba magadii (strain ATCC 43099 / DSM 3394 / CCM 3739 / CIP 104546 / IAM 13178 / JCM 8861 / NBRC 102185 / NCIMB 2190 / MS3)</name>
    <name type="common">Natronobacterium magadii</name>
    <dbReference type="NCBI Taxonomy" id="547559"/>
    <lineage>
        <taxon>Archaea</taxon>
        <taxon>Methanobacteriati</taxon>
        <taxon>Methanobacteriota</taxon>
        <taxon>Stenosarchaea group</taxon>
        <taxon>Halobacteria</taxon>
        <taxon>Halobacteriales</taxon>
        <taxon>Natrialbaceae</taxon>
        <taxon>Natrialba</taxon>
    </lineage>
</organism>
<dbReference type="Pfam" id="PF24284">
    <property type="entry name" value="DUF7472"/>
    <property type="match status" value="1"/>
</dbReference>
<keyword evidence="2" id="KW-1133">Transmembrane helix</keyword>
<evidence type="ECO:0000313" key="4">
    <source>
        <dbReference type="EMBL" id="ELY29981.1"/>
    </source>
</evidence>
<feature type="transmembrane region" description="Helical" evidence="2">
    <location>
        <begin position="45"/>
        <end position="68"/>
    </location>
</feature>
<dbReference type="HOGENOM" id="CLU_190403_0_0_2"/>
<feature type="region of interest" description="Disordered" evidence="1">
    <location>
        <begin position="71"/>
        <end position="90"/>
    </location>
</feature>
<protein>
    <submittedName>
        <fullName evidence="3">Uncharacterized protein</fullName>
    </submittedName>
</protein>
<dbReference type="AlphaFoldDB" id="D3SVJ8"/>
<dbReference type="KEGG" id="nmg:Nmag_2036"/>
<dbReference type="EMBL" id="CP001932">
    <property type="protein sequence ID" value="ADD05606.1"/>
    <property type="molecule type" value="Genomic_DNA"/>
</dbReference>
<evidence type="ECO:0000313" key="3">
    <source>
        <dbReference type="EMBL" id="ADD05606.1"/>
    </source>
</evidence>
<evidence type="ECO:0000256" key="2">
    <source>
        <dbReference type="SAM" id="Phobius"/>
    </source>
</evidence>
<dbReference type="EMBL" id="AOHS01000034">
    <property type="protein sequence ID" value="ELY29981.1"/>
    <property type="molecule type" value="Genomic_DNA"/>
</dbReference>
<evidence type="ECO:0000313" key="6">
    <source>
        <dbReference type="Proteomes" id="UP000011543"/>
    </source>
</evidence>
<dbReference type="OrthoDB" id="170376at2157"/>
<dbReference type="STRING" id="547559.Nmag_2036"/>
<dbReference type="PATRIC" id="fig|547559.17.peg.2019"/>
<name>D3SVJ8_NATMM</name>
<dbReference type="eggNOG" id="arCOG06340">
    <property type="taxonomic scope" value="Archaea"/>
</dbReference>
<dbReference type="GeneID" id="8824879"/>
<proteinExistence type="predicted"/>
<keyword evidence="2" id="KW-0812">Transmembrane</keyword>
<dbReference type="PaxDb" id="547559-Nmag_2036"/>
<reference evidence="4 6" key="3">
    <citation type="journal article" date="2014" name="PLoS Genet.">
        <title>Phylogenetically driven sequencing of extremely halophilic archaea reveals strategies for static and dynamic osmo-response.</title>
        <authorList>
            <person name="Becker E.A."/>
            <person name="Seitzer P.M."/>
            <person name="Tritt A."/>
            <person name="Larsen D."/>
            <person name="Krusor M."/>
            <person name="Yao A.I."/>
            <person name="Wu D."/>
            <person name="Madern D."/>
            <person name="Eisen J.A."/>
            <person name="Darling A.E."/>
            <person name="Facciotti M.T."/>
        </authorList>
    </citation>
    <scope>NUCLEOTIDE SEQUENCE [LARGE SCALE GENOMIC DNA]</scope>
    <source>
        <strain evidence="6">ATCC 43099 / DSM 3394 / CCM 3739 / CIP 104546 / IAM 13178 / JCM 8861 / NBRC 102185 / NCIMB 2190 / MS3</strain>
        <strain evidence="4">MS-3</strain>
    </source>
</reference>
<evidence type="ECO:0000313" key="5">
    <source>
        <dbReference type="Proteomes" id="UP000001879"/>
    </source>
</evidence>
<reference evidence="3 5" key="2">
    <citation type="journal article" date="2012" name="BMC Genomics">
        <title>A comparative genomics perspective on the genetic content of the alkaliphilic haloarchaeon Natrialba magadii ATCC 43099T.</title>
        <authorList>
            <person name="Siddaramappa S."/>
            <person name="Challacombe J.F."/>
            <person name="Decastro R.E."/>
            <person name="Pfeiffer F."/>
            <person name="Sastre D.E."/>
            <person name="Gimenez M.I."/>
            <person name="Paggi R.A."/>
            <person name="Detter J.C."/>
            <person name="Davenport K.W."/>
            <person name="Goodwin L.A."/>
            <person name="Kyrpides N."/>
            <person name="Tapia R."/>
            <person name="Pitluck S."/>
            <person name="Lucas S."/>
            <person name="Woyke T."/>
            <person name="Maupin-Furlow J.A."/>
        </authorList>
    </citation>
    <scope>NUCLEOTIDE SEQUENCE [LARGE SCALE GENOMIC DNA]</scope>
    <source>
        <strain evidence="3">ATCC 43099</strain>
        <strain evidence="5">ATCC 43099 / DSM 3394 / CCM 3739 / CIP 104546 / IAM 13178 / JCM 8861 / NBRC 102185 / NCIMB 2190 / MS3</strain>
    </source>
</reference>